<dbReference type="InterPro" id="IPR027469">
    <property type="entry name" value="Cation_efflux_TMD_sf"/>
</dbReference>
<dbReference type="Proteomes" id="UP000006056">
    <property type="component" value="Chromosome"/>
</dbReference>
<dbReference type="AlphaFoldDB" id="I3ZM01"/>
<feature type="transmembrane region" description="Helical" evidence="6">
    <location>
        <begin position="34"/>
        <end position="53"/>
    </location>
</feature>
<evidence type="ECO:0000313" key="9">
    <source>
        <dbReference type="Proteomes" id="UP000006056"/>
    </source>
</evidence>
<keyword evidence="2" id="KW-0813">Transport</keyword>
<comment type="subcellular location">
    <subcellularLocation>
        <location evidence="1">Membrane</location>
        <topology evidence="1">Multi-pass membrane protein</topology>
    </subcellularLocation>
</comment>
<dbReference type="RefSeq" id="WP_014787529.1">
    <property type="nucleotide sequence ID" value="NC_018014.1"/>
</dbReference>
<dbReference type="STRING" id="926566.Terro_4062"/>
<evidence type="ECO:0000256" key="5">
    <source>
        <dbReference type="ARBA" id="ARBA00023136"/>
    </source>
</evidence>
<feature type="transmembrane region" description="Helical" evidence="6">
    <location>
        <begin position="156"/>
        <end position="179"/>
    </location>
</feature>
<dbReference type="GO" id="GO:0006829">
    <property type="term" value="P:zinc ion transport"/>
    <property type="evidence" value="ECO:0007669"/>
    <property type="project" value="InterPro"/>
</dbReference>
<reference evidence="8 9" key="1">
    <citation type="submission" date="2012-06" db="EMBL/GenBank/DDBJ databases">
        <title>Complete genome of Terriglobus roseus DSM 18391.</title>
        <authorList>
            <consortium name="US DOE Joint Genome Institute (JGI-PGF)"/>
            <person name="Lucas S."/>
            <person name="Copeland A."/>
            <person name="Lapidus A."/>
            <person name="Glavina del Rio T."/>
            <person name="Dalin E."/>
            <person name="Tice H."/>
            <person name="Bruce D."/>
            <person name="Goodwin L."/>
            <person name="Pitluck S."/>
            <person name="Peters L."/>
            <person name="Mikhailova N."/>
            <person name="Munk A.C.C."/>
            <person name="Kyrpides N."/>
            <person name="Mavromatis K."/>
            <person name="Ivanova N."/>
            <person name="Brettin T."/>
            <person name="Detter J.C."/>
            <person name="Han C."/>
            <person name="Larimer F."/>
            <person name="Land M."/>
            <person name="Hauser L."/>
            <person name="Markowitz V."/>
            <person name="Cheng J.-F."/>
            <person name="Hugenholtz P."/>
            <person name="Woyke T."/>
            <person name="Wu D."/>
            <person name="Brambilla E."/>
            <person name="Klenk H.-P."/>
            <person name="Eisen J.A."/>
        </authorList>
    </citation>
    <scope>NUCLEOTIDE SEQUENCE [LARGE SCALE GENOMIC DNA]</scope>
    <source>
        <strain evidence="9">DSM 18391 / NRRL B-41598 / KBS 63</strain>
    </source>
</reference>
<evidence type="ECO:0000313" key="8">
    <source>
        <dbReference type="EMBL" id="AFL90269.1"/>
    </source>
</evidence>
<keyword evidence="9" id="KW-1185">Reference proteome</keyword>
<dbReference type="SUPFAM" id="SSF161111">
    <property type="entry name" value="Cation efflux protein transmembrane domain-like"/>
    <property type="match status" value="1"/>
</dbReference>
<gene>
    <name evidence="8" type="ordered locus">Terro_4062</name>
</gene>
<proteinExistence type="predicted"/>
<keyword evidence="3 6" id="KW-0812">Transmembrane</keyword>
<dbReference type="InterPro" id="IPR058533">
    <property type="entry name" value="Cation_efflux_TM"/>
</dbReference>
<evidence type="ECO:0000256" key="1">
    <source>
        <dbReference type="ARBA" id="ARBA00004141"/>
    </source>
</evidence>
<protein>
    <submittedName>
        <fullName evidence="8">Cation diffusion facilitator family transporter</fullName>
    </submittedName>
</protein>
<dbReference type="OrthoDB" id="9806522at2"/>
<evidence type="ECO:0000256" key="6">
    <source>
        <dbReference type="SAM" id="Phobius"/>
    </source>
</evidence>
<dbReference type="GO" id="GO:0008324">
    <property type="term" value="F:monoatomic cation transmembrane transporter activity"/>
    <property type="evidence" value="ECO:0007669"/>
    <property type="project" value="InterPro"/>
</dbReference>
<dbReference type="Pfam" id="PF01545">
    <property type="entry name" value="Cation_efflux"/>
    <property type="match status" value="1"/>
</dbReference>
<dbReference type="eggNOG" id="COG0053">
    <property type="taxonomic scope" value="Bacteria"/>
</dbReference>
<dbReference type="PANTHER" id="PTHR13414:SF9">
    <property type="entry name" value="PROTON-COUPLED ZINC ANTIPORTER SLC30A9, MITOCHONDRIAL"/>
    <property type="match status" value="1"/>
</dbReference>
<dbReference type="Gene3D" id="1.20.1510.10">
    <property type="entry name" value="Cation efflux protein transmembrane domain"/>
    <property type="match status" value="1"/>
</dbReference>
<name>I3ZM01_TERRK</name>
<dbReference type="InterPro" id="IPR002524">
    <property type="entry name" value="Cation_efflux"/>
</dbReference>
<evidence type="ECO:0000259" key="7">
    <source>
        <dbReference type="Pfam" id="PF01545"/>
    </source>
</evidence>
<dbReference type="PANTHER" id="PTHR13414">
    <property type="entry name" value="HUEL-CATION TRANSPORTER"/>
    <property type="match status" value="1"/>
</dbReference>
<feature type="transmembrane region" description="Helical" evidence="6">
    <location>
        <begin position="115"/>
        <end position="135"/>
    </location>
</feature>
<dbReference type="InterPro" id="IPR040177">
    <property type="entry name" value="SLC30A9"/>
</dbReference>
<dbReference type="EMBL" id="CP003379">
    <property type="protein sequence ID" value="AFL90269.1"/>
    <property type="molecule type" value="Genomic_DNA"/>
</dbReference>
<dbReference type="HOGENOM" id="CLU_021126_0_1_0"/>
<sequence>MSSSRKSIYAAIAANVAIAAAKTVGFVFTGSSSMLSEAIHSAVDCGNGALLLVGLNQSAKPADETHPFGYGKELYFWSLIVAVLVFVLGGGVSLWEGFEHARHPVPPSSPVWNYAILGFAFLFEGYALIVSVREFKQSHQGTGLIAAIHASKDPSAFTVIFEDAAATLGLVAAFIGVWLSNSFGWHRADGIASMVIGALLVTVAILLIAECKALIVGEGADRDTLRAIRAIAKADPDVTSVGLPLTMYFGPHNALLTMNVQFRDGLEGDAMYTVVCRIESIIQQRYPDIKQIYLEAGSMRTSSERFPTSSAN</sequence>
<dbReference type="NCBIfam" id="TIGR01297">
    <property type="entry name" value="CDF"/>
    <property type="match status" value="1"/>
</dbReference>
<organism evidence="8 9">
    <name type="scientific">Terriglobus roseus (strain DSM 18391 / NRRL B-41598 / KBS 63)</name>
    <dbReference type="NCBI Taxonomy" id="926566"/>
    <lineage>
        <taxon>Bacteria</taxon>
        <taxon>Pseudomonadati</taxon>
        <taxon>Acidobacteriota</taxon>
        <taxon>Terriglobia</taxon>
        <taxon>Terriglobales</taxon>
        <taxon>Acidobacteriaceae</taxon>
        <taxon>Terriglobus</taxon>
    </lineage>
</organism>
<dbReference type="GO" id="GO:0016020">
    <property type="term" value="C:membrane"/>
    <property type="evidence" value="ECO:0007669"/>
    <property type="project" value="UniProtKB-SubCell"/>
</dbReference>
<feature type="transmembrane region" description="Helical" evidence="6">
    <location>
        <begin position="191"/>
        <end position="209"/>
    </location>
</feature>
<keyword evidence="5 6" id="KW-0472">Membrane</keyword>
<keyword evidence="4 6" id="KW-1133">Transmembrane helix</keyword>
<feature type="transmembrane region" description="Helical" evidence="6">
    <location>
        <begin position="7"/>
        <end position="28"/>
    </location>
</feature>
<evidence type="ECO:0000256" key="4">
    <source>
        <dbReference type="ARBA" id="ARBA00022989"/>
    </source>
</evidence>
<evidence type="ECO:0000256" key="3">
    <source>
        <dbReference type="ARBA" id="ARBA00022692"/>
    </source>
</evidence>
<dbReference type="KEGG" id="trs:Terro_4062"/>
<evidence type="ECO:0000256" key="2">
    <source>
        <dbReference type="ARBA" id="ARBA00022448"/>
    </source>
</evidence>
<feature type="transmembrane region" description="Helical" evidence="6">
    <location>
        <begin position="74"/>
        <end position="95"/>
    </location>
</feature>
<accession>I3ZM01</accession>
<feature type="domain" description="Cation efflux protein transmembrane" evidence="7">
    <location>
        <begin position="9"/>
        <end position="211"/>
    </location>
</feature>